<evidence type="ECO:0000256" key="12">
    <source>
        <dbReference type="SAM" id="SignalP"/>
    </source>
</evidence>
<dbReference type="SUPFAM" id="SSF101967">
    <property type="entry name" value="Adhesin YadA, collagen-binding domain"/>
    <property type="match status" value="1"/>
</dbReference>
<dbReference type="GeneID" id="75076492"/>
<dbReference type="InterPro" id="IPR005594">
    <property type="entry name" value="YadA_C"/>
</dbReference>
<dbReference type="GO" id="GO:0009986">
    <property type="term" value="C:cell surface"/>
    <property type="evidence" value="ECO:0007669"/>
    <property type="project" value="UniProtKB-SubCell"/>
</dbReference>
<proteinExistence type="inferred from homology"/>
<sequence>MFILKRKYLLLVVLSSLGMGKVSFSENVDLGKGNDLIKAKEDSVAIGLYNSIEGENSIGIGYYNEIKGDRAVSMGYFNKVEAEGGASNSLGHFNEVKGRNSSGVGIQNIIRSGKNSSAFGVANKVNGENSQSYGYANQVKGKNSSAFGSNAIIEGDENLALGAGTRVKANNSVALGGHSVADKDNVVSVGSKGRERVIQYVDKGIEDTDAVNVSQLKEFVDKIETEMTDRVGKESETVKEHILENTRQIEDIKSEARHVGALSSALAALHPMQYDPLQKNQVMAGVGTYRDKQAVAVGLTHYFNENLMMTAGVSIGEAERVKTMANVGITWKIGKDDDRKDLPERYKEGPIGSIYKMQQEMEEVLKENKTLRSEVEELKKQMQILLEKSK</sequence>
<dbReference type="InterPro" id="IPR008640">
    <property type="entry name" value="Adhesin_Head_dom"/>
</dbReference>
<evidence type="ECO:0000259" key="15">
    <source>
        <dbReference type="Pfam" id="PF05662"/>
    </source>
</evidence>
<feature type="signal peptide" evidence="12">
    <location>
        <begin position="1"/>
        <end position="24"/>
    </location>
</feature>
<organism evidence="16 17">
    <name type="scientific">Fusobacterium necrophorum subsp. funduliforme Fnf 1007</name>
    <dbReference type="NCBI Taxonomy" id="1161424"/>
    <lineage>
        <taxon>Bacteria</taxon>
        <taxon>Fusobacteriati</taxon>
        <taxon>Fusobacteriota</taxon>
        <taxon>Fusobacteriia</taxon>
        <taxon>Fusobacteriales</taxon>
        <taxon>Fusobacteriaceae</taxon>
        <taxon>Fusobacterium</taxon>
    </lineage>
</organism>
<reference evidence="16 17" key="1">
    <citation type="submission" date="2012-07" db="EMBL/GenBank/DDBJ databases">
        <authorList>
            <person name="Durkin A.S."/>
            <person name="McCorrison J."/>
            <person name="Torralba M."/>
            <person name="Gillis M."/>
            <person name="Methe B."/>
            <person name="Sutton G."/>
            <person name="Nelson K.E."/>
        </authorList>
    </citation>
    <scope>NUCLEOTIDE SEQUENCE [LARGE SCALE GENOMIC DNA]</scope>
    <source>
        <strain evidence="16 17">Fnf 1007</strain>
    </source>
</reference>
<feature type="domain" description="Trimeric autotransporter adhesin YadA-like head" evidence="14">
    <location>
        <begin position="170"/>
        <end position="191"/>
    </location>
</feature>
<dbReference type="Gene3D" id="2.150.10.10">
    <property type="entry name" value="Serralysin-like metalloprotease, C-terminal"/>
    <property type="match status" value="1"/>
</dbReference>
<dbReference type="Gene3D" id="3.30.1300.30">
    <property type="entry name" value="GSPII I/J protein-like"/>
    <property type="match status" value="1"/>
</dbReference>
<keyword evidence="6" id="KW-0812">Transmembrane</keyword>
<evidence type="ECO:0000256" key="11">
    <source>
        <dbReference type="SAM" id="Coils"/>
    </source>
</evidence>
<keyword evidence="8" id="KW-0653">Protein transport</keyword>
<name>A0AAN4ATX9_9FUSO</name>
<feature type="domain" description="Trimeric autotransporter adhesin YadA-like C-terminal membrane anchor" evidence="13">
    <location>
        <begin position="272"/>
        <end position="331"/>
    </location>
</feature>
<evidence type="ECO:0000256" key="3">
    <source>
        <dbReference type="ARBA" id="ARBA00005848"/>
    </source>
</evidence>
<evidence type="ECO:0000256" key="6">
    <source>
        <dbReference type="ARBA" id="ARBA00022692"/>
    </source>
</evidence>
<dbReference type="Gene3D" id="6.10.250.2120">
    <property type="match status" value="1"/>
</dbReference>
<dbReference type="GO" id="GO:0015031">
    <property type="term" value="P:protein transport"/>
    <property type="evidence" value="ECO:0007669"/>
    <property type="project" value="UniProtKB-KW"/>
</dbReference>
<evidence type="ECO:0000256" key="5">
    <source>
        <dbReference type="ARBA" id="ARBA00022452"/>
    </source>
</evidence>
<keyword evidence="10" id="KW-0998">Cell outer membrane</keyword>
<feature type="domain" description="Trimeric autotransporter adhesin YadA-like stalk" evidence="15">
    <location>
        <begin position="201"/>
        <end position="228"/>
    </location>
</feature>
<evidence type="ECO:0000256" key="7">
    <source>
        <dbReference type="ARBA" id="ARBA00022729"/>
    </source>
</evidence>
<keyword evidence="9" id="KW-0472">Membrane</keyword>
<gene>
    <name evidence="16" type="ORF">HMPREF1127_1409</name>
</gene>
<dbReference type="RefSeq" id="WP_005960271.1">
    <property type="nucleotide sequence ID" value="NZ_ALKK01000004.1"/>
</dbReference>
<keyword evidence="7 12" id="KW-0732">Signal</keyword>
<dbReference type="Proteomes" id="UP000003120">
    <property type="component" value="Unassembled WGS sequence"/>
</dbReference>
<evidence type="ECO:0000256" key="9">
    <source>
        <dbReference type="ARBA" id="ARBA00023136"/>
    </source>
</evidence>
<evidence type="ECO:0000313" key="17">
    <source>
        <dbReference type="Proteomes" id="UP000003120"/>
    </source>
</evidence>
<keyword evidence="5" id="KW-1134">Transmembrane beta strand</keyword>
<dbReference type="SUPFAM" id="SSF54523">
    <property type="entry name" value="Pili subunits"/>
    <property type="match status" value="1"/>
</dbReference>
<dbReference type="Gene3D" id="2.60.40.4050">
    <property type="match status" value="1"/>
</dbReference>
<dbReference type="EMBL" id="ALKK01000004">
    <property type="protein sequence ID" value="EJU18983.1"/>
    <property type="molecule type" value="Genomic_DNA"/>
</dbReference>
<evidence type="ECO:0000313" key="16">
    <source>
        <dbReference type="EMBL" id="EJU18983.1"/>
    </source>
</evidence>
<evidence type="ECO:0000259" key="14">
    <source>
        <dbReference type="Pfam" id="PF05658"/>
    </source>
</evidence>
<dbReference type="Pfam" id="PF05662">
    <property type="entry name" value="YadA_stalk"/>
    <property type="match status" value="1"/>
</dbReference>
<dbReference type="InterPro" id="IPR011049">
    <property type="entry name" value="Serralysin-like_metalloprot_C"/>
</dbReference>
<evidence type="ECO:0000256" key="2">
    <source>
        <dbReference type="ARBA" id="ARBA00004442"/>
    </source>
</evidence>
<evidence type="ECO:0000256" key="10">
    <source>
        <dbReference type="ARBA" id="ARBA00023237"/>
    </source>
</evidence>
<feature type="domain" description="Trimeric autotransporter adhesin YadA-like head" evidence="14">
    <location>
        <begin position="112"/>
        <end position="130"/>
    </location>
</feature>
<evidence type="ECO:0000256" key="1">
    <source>
        <dbReference type="ARBA" id="ARBA00004241"/>
    </source>
</evidence>
<dbReference type="GO" id="GO:0009279">
    <property type="term" value="C:cell outer membrane"/>
    <property type="evidence" value="ECO:0007669"/>
    <property type="project" value="UniProtKB-SubCell"/>
</dbReference>
<feature type="coiled-coil region" evidence="11">
    <location>
        <begin position="354"/>
        <end position="388"/>
    </location>
</feature>
<dbReference type="InterPro" id="IPR008635">
    <property type="entry name" value="Coiled_stalk_dom"/>
</dbReference>
<comment type="caution">
    <text evidence="16">The sequence shown here is derived from an EMBL/GenBank/DDBJ whole genome shotgun (WGS) entry which is preliminary data.</text>
</comment>
<dbReference type="AlphaFoldDB" id="A0AAN4ATX9"/>
<keyword evidence="4" id="KW-0813">Transport</keyword>
<evidence type="ECO:0000259" key="13">
    <source>
        <dbReference type="Pfam" id="PF03895"/>
    </source>
</evidence>
<dbReference type="Pfam" id="PF03895">
    <property type="entry name" value="YadA_anchor"/>
    <property type="match status" value="1"/>
</dbReference>
<evidence type="ECO:0000256" key="4">
    <source>
        <dbReference type="ARBA" id="ARBA00022448"/>
    </source>
</evidence>
<dbReference type="Pfam" id="PF05658">
    <property type="entry name" value="YadA_head"/>
    <property type="match status" value="3"/>
</dbReference>
<dbReference type="CDD" id="cd12820">
    <property type="entry name" value="LbR_YadA-like"/>
    <property type="match status" value="1"/>
</dbReference>
<dbReference type="InterPro" id="IPR045584">
    <property type="entry name" value="Pilin-like"/>
</dbReference>
<accession>A0AAN4ATX9</accession>
<keyword evidence="11" id="KW-0175">Coiled coil</keyword>
<comment type="subcellular location">
    <subcellularLocation>
        <location evidence="2">Cell outer membrane</location>
    </subcellularLocation>
    <subcellularLocation>
        <location evidence="1">Cell surface</location>
    </subcellularLocation>
</comment>
<feature type="domain" description="Trimeric autotransporter adhesin YadA-like head" evidence="14">
    <location>
        <begin position="134"/>
        <end position="151"/>
    </location>
</feature>
<feature type="chain" id="PRO_5042879986" evidence="12">
    <location>
        <begin position="25"/>
        <end position="390"/>
    </location>
</feature>
<protein>
    <submittedName>
        <fullName evidence="16">YadA-like C-terminal domain protein</fullName>
    </submittedName>
</protein>
<evidence type="ECO:0000256" key="8">
    <source>
        <dbReference type="ARBA" id="ARBA00022927"/>
    </source>
</evidence>
<comment type="similarity">
    <text evidence="3">Belongs to the autotransporter-2 (AT-2) (TC 1.B.40) family.</text>
</comment>